<accession>A0A2S5E068</accession>
<organism evidence="4 5">
    <name type="scientific">Burkholderia contaminans</name>
    <dbReference type="NCBI Taxonomy" id="488447"/>
    <lineage>
        <taxon>Bacteria</taxon>
        <taxon>Pseudomonadati</taxon>
        <taxon>Pseudomonadota</taxon>
        <taxon>Betaproteobacteria</taxon>
        <taxon>Burkholderiales</taxon>
        <taxon>Burkholderiaceae</taxon>
        <taxon>Burkholderia</taxon>
        <taxon>Burkholderia cepacia complex</taxon>
    </lineage>
</organism>
<keyword evidence="1" id="KW-0732">Signal</keyword>
<dbReference type="RefSeq" id="WP_089460706.1">
    <property type="nucleotide sequence ID" value="NZ_CM009575.1"/>
</dbReference>
<evidence type="ECO:0000256" key="1">
    <source>
        <dbReference type="SAM" id="SignalP"/>
    </source>
</evidence>
<dbReference type="InterPro" id="IPR041238">
    <property type="entry name" value="Rap1a"/>
</dbReference>
<gene>
    <name evidence="3" type="ORF">C3743_14665</name>
    <name evidence="4" type="ORF">C3743_32860</name>
</gene>
<dbReference type="Gene3D" id="1.10.890.40">
    <property type="match status" value="1"/>
</dbReference>
<evidence type="ECO:0000313" key="4">
    <source>
        <dbReference type="EMBL" id="POZ84716.1"/>
    </source>
</evidence>
<feature type="domain" description="Rap1a immunity protein" evidence="2">
    <location>
        <begin position="26"/>
        <end position="121"/>
    </location>
</feature>
<evidence type="ECO:0000313" key="5">
    <source>
        <dbReference type="Proteomes" id="UP000238655"/>
    </source>
</evidence>
<name>A0A2S5E068_9BURK</name>
<proteinExistence type="predicted"/>
<sequence length="122" mass="13108">MRTRYKAAAAAFLFATTIGAHAEITTGAKLQEWLSSNDGALHLAATMYIVGVLDDDGVLQAAEMKGLMKPDQAPRHLCASGKAKGPELQQSVARMLNERPELKRMPAVLAVRAALARDYPCS</sequence>
<dbReference type="EMBL" id="PQVP01000002">
    <property type="protein sequence ID" value="POZ84716.1"/>
    <property type="molecule type" value="Genomic_DNA"/>
</dbReference>
<dbReference type="Pfam" id="PF18602">
    <property type="entry name" value="Rap1a"/>
    <property type="match status" value="1"/>
</dbReference>
<reference evidence="4 5" key="1">
    <citation type="submission" date="2018-01" db="EMBL/GenBank/DDBJ databases">
        <title>Successful Treatment of Persistent Burkholderia cepacia Bacteremia with Ceftazidime-Avibactam.</title>
        <authorList>
            <person name="Tamma P."/>
            <person name="Fan Y."/>
            <person name="Bergman Y."/>
            <person name="Sick-Samuels A."/>
            <person name="Hsu A."/>
            <person name="Timp W."/>
            <person name="Simner P."/>
        </authorList>
    </citation>
    <scope>NUCLEOTIDE SEQUENCE [LARGE SCALE GENOMIC DNA]</scope>
    <source>
        <strain evidence="4 5">170816</strain>
    </source>
</reference>
<dbReference type="Proteomes" id="UP000238655">
    <property type="component" value="Chromosome 1"/>
</dbReference>
<protein>
    <recommendedName>
        <fullName evidence="2">Rap1a immunity protein domain-containing protein</fullName>
    </recommendedName>
</protein>
<feature type="chain" id="PRO_5033767514" description="Rap1a immunity protein domain-containing protein" evidence="1">
    <location>
        <begin position="23"/>
        <end position="122"/>
    </location>
</feature>
<dbReference type="EMBL" id="PQVP01000002">
    <property type="protein sequence ID" value="POZ81572.1"/>
    <property type="molecule type" value="Genomic_DNA"/>
</dbReference>
<dbReference type="AlphaFoldDB" id="A0A2S5E068"/>
<evidence type="ECO:0000259" key="2">
    <source>
        <dbReference type="Pfam" id="PF18602"/>
    </source>
</evidence>
<comment type="caution">
    <text evidence="4">The sequence shown here is derived from an EMBL/GenBank/DDBJ whole genome shotgun (WGS) entry which is preliminary data.</text>
</comment>
<feature type="signal peptide" evidence="1">
    <location>
        <begin position="1"/>
        <end position="22"/>
    </location>
</feature>
<evidence type="ECO:0000313" key="3">
    <source>
        <dbReference type="EMBL" id="POZ81572.1"/>
    </source>
</evidence>